<evidence type="ECO:0000256" key="6">
    <source>
        <dbReference type="SAM" id="MobiDB-lite"/>
    </source>
</evidence>
<dbReference type="InterPro" id="IPR028002">
    <property type="entry name" value="Myb_DNA-bind_5"/>
</dbReference>
<proteinExistence type="predicted"/>
<accession>A0AAV1LSA2</accession>
<evidence type="ECO:0000256" key="3">
    <source>
        <dbReference type="ARBA" id="ARBA00023015"/>
    </source>
</evidence>
<dbReference type="GO" id="GO:0005634">
    <property type="term" value="C:nucleus"/>
    <property type="evidence" value="ECO:0007669"/>
    <property type="project" value="TreeGrafter"/>
</dbReference>
<dbReference type="EMBL" id="CAVLGL010000096">
    <property type="protein sequence ID" value="CAK1597959.1"/>
    <property type="molecule type" value="Genomic_DNA"/>
</dbReference>
<evidence type="ECO:0000256" key="2">
    <source>
        <dbReference type="ARBA" id="ARBA00016807"/>
    </source>
</evidence>
<evidence type="ECO:0000256" key="1">
    <source>
        <dbReference type="ARBA" id="ARBA00011764"/>
    </source>
</evidence>
<evidence type="ECO:0000259" key="7">
    <source>
        <dbReference type="Pfam" id="PF13873"/>
    </source>
</evidence>
<comment type="caution">
    <text evidence="8">The sequence shown here is derived from an EMBL/GenBank/DDBJ whole genome shotgun (WGS) entry which is preliminary data.</text>
</comment>
<dbReference type="PANTHER" id="PTHR23098:SF16">
    <property type="entry name" value="REGULATORY PROTEIN ZESTE"/>
    <property type="match status" value="1"/>
</dbReference>
<keyword evidence="3" id="KW-0805">Transcription regulation</keyword>
<keyword evidence="4" id="KW-0804">Transcription</keyword>
<organism evidence="8 9">
    <name type="scientific">Parnassius mnemosyne</name>
    <name type="common">clouded apollo</name>
    <dbReference type="NCBI Taxonomy" id="213953"/>
    <lineage>
        <taxon>Eukaryota</taxon>
        <taxon>Metazoa</taxon>
        <taxon>Ecdysozoa</taxon>
        <taxon>Arthropoda</taxon>
        <taxon>Hexapoda</taxon>
        <taxon>Insecta</taxon>
        <taxon>Pterygota</taxon>
        <taxon>Neoptera</taxon>
        <taxon>Endopterygota</taxon>
        <taxon>Lepidoptera</taxon>
        <taxon>Glossata</taxon>
        <taxon>Ditrysia</taxon>
        <taxon>Papilionoidea</taxon>
        <taxon>Papilionidae</taxon>
        <taxon>Parnassiinae</taxon>
        <taxon>Parnassini</taxon>
        <taxon>Parnassius</taxon>
        <taxon>Driopa</taxon>
    </lineage>
</organism>
<feature type="region of interest" description="Disordered" evidence="6">
    <location>
        <begin position="227"/>
        <end position="298"/>
    </location>
</feature>
<dbReference type="Proteomes" id="UP001314205">
    <property type="component" value="Unassembled WGS sequence"/>
</dbReference>
<comment type="subunit">
    <text evidence="1">Self-associates forming complexes of several hundred monomers.</text>
</comment>
<feature type="domain" description="Myb/SANT-like DNA-binding" evidence="7">
    <location>
        <begin position="11"/>
        <end position="81"/>
    </location>
</feature>
<name>A0AAV1LSA2_9NEOP</name>
<comment type="function">
    <text evidence="5">Involved in transvection phenomena (= synapsis-dependent gene expression), where the synaptic pairing of chromosomes carrying genes with which zeste interacts influences the expression of these genes. Zeste binds to DNA and stimulates transcription from a nearby promoter.</text>
</comment>
<keyword evidence="9" id="KW-1185">Reference proteome</keyword>
<gene>
    <name evidence="8" type="ORF">PARMNEM_LOCUS17037</name>
</gene>
<evidence type="ECO:0000313" key="9">
    <source>
        <dbReference type="Proteomes" id="UP001314205"/>
    </source>
</evidence>
<evidence type="ECO:0000313" key="8">
    <source>
        <dbReference type="EMBL" id="CAK1597959.1"/>
    </source>
</evidence>
<dbReference type="Pfam" id="PF13873">
    <property type="entry name" value="Myb_DNA-bind_5"/>
    <property type="match status" value="1"/>
</dbReference>
<reference evidence="8 9" key="1">
    <citation type="submission" date="2023-11" db="EMBL/GenBank/DDBJ databases">
        <authorList>
            <person name="Hedman E."/>
            <person name="Englund M."/>
            <person name="Stromberg M."/>
            <person name="Nyberg Akerstrom W."/>
            <person name="Nylinder S."/>
            <person name="Jareborg N."/>
            <person name="Kallberg Y."/>
            <person name="Kronander E."/>
        </authorList>
    </citation>
    <scope>NUCLEOTIDE SEQUENCE [LARGE SCALE GENOMIC DNA]</scope>
</reference>
<dbReference type="PANTHER" id="PTHR23098">
    <property type="entry name" value="AGAP001331-PA-RELATED"/>
    <property type="match status" value="1"/>
</dbReference>
<sequence>MNPVERAAHPSTAQIHALLNFLERNPSLAKGFSKVPSARDTARKSWEKLALQLNSSGDCVNTWKQWTKYWADKKSAVKKKGALRFRTRNKTGGGKEVVELSEIEEKILALMGGESFATGDRHLEINPFFEAQAGKSPENSLSLLASTQLISLNPLPLPMEQQTQHKHTTPSSIGDFPAGNVPVVETTQQHAIERQAILCLPGTSGPSSRPSVVRMVSLSPLPMVVQSPPCTPPTVGGPASPPPTPSGSGSHPHRLRNARRQLIGSPVHNHPLLNTTTSRLRHNCRSRASPPSQRRSQFTSFSERFLAIEEQKLEINRRNSELLEMLVNQTVQSIGEGLKLLQETLKKLIFVIL</sequence>
<feature type="compositionally biased region" description="Low complexity" evidence="6">
    <location>
        <begin position="286"/>
        <end position="297"/>
    </location>
</feature>
<evidence type="ECO:0000256" key="4">
    <source>
        <dbReference type="ARBA" id="ARBA00023163"/>
    </source>
</evidence>
<dbReference type="AlphaFoldDB" id="A0AAV1LSA2"/>
<evidence type="ECO:0000256" key="5">
    <source>
        <dbReference type="ARBA" id="ARBA00025466"/>
    </source>
</evidence>
<protein>
    <recommendedName>
        <fullName evidence="2">Regulatory protein zeste</fullName>
    </recommendedName>
</protein>